<dbReference type="Proteomes" id="UP000292340">
    <property type="component" value="Unassembled WGS sequence"/>
</dbReference>
<dbReference type="Pfam" id="PF26639">
    <property type="entry name" value="Het-6_barrel"/>
    <property type="match status" value="1"/>
</dbReference>
<protein>
    <recommendedName>
        <fullName evidence="1">Heterokaryon incompatibility domain-containing protein</fullName>
    </recommendedName>
</protein>
<evidence type="ECO:0000313" key="2">
    <source>
        <dbReference type="EMBL" id="RYN25491.1"/>
    </source>
</evidence>
<organism evidence="2 3">
    <name type="scientific">Alternaria tenuissima</name>
    <dbReference type="NCBI Taxonomy" id="119927"/>
    <lineage>
        <taxon>Eukaryota</taxon>
        <taxon>Fungi</taxon>
        <taxon>Dikarya</taxon>
        <taxon>Ascomycota</taxon>
        <taxon>Pezizomycotina</taxon>
        <taxon>Dothideomycetes</taxon>
        <taxon>Pleosporomycetidae</taxon>
        <taxon>Pleosporales</taxon>
        <taxon>Pleosporineae</taxon>
        <taxon>Pleosporaceae</taxon>
        <taxon>Alternaria</taxon>
        <taxon>Alternaria sect. Alternaria</taxon>
        <taxon>Alternaria alternata complex</taxon>
    </lineage>
</organism>
<dbReference type="PANTHER" id="PTHR24148">
    <property type="entry name" value="ANKYRIN REPEAT DOMAIN-CONTAINING PROTEIN 39 HOMOLOG-RELATED"/>
    <property type="match status" value="1"/>
</dbReference>
<dbReference type="InterPro" id="IPR052895">
    <property type="entry name" value="HetReg/Transcr_Mod"/>
</dbReference>
<comment type="caution">
    <text evidence="2">The sequence shown here is derived from an EMBL/GenBank/DDBJ whole genome shotgun (WGS) entry which is preliminary data.</text>
</comment>
<reference evidence="2" key="1">
    <citation type="submission" date="2017-10" db="EMBL/GenBank/DDBJ databases">
        <authorList>
            <person name="Armitage A.D."/>
            <person name="Barbara D.J."/>
            <person name="Woodhall J.W."/>
            <person name="Sreenivasaprasad S."/>
            <person name="Lane C.R."/>
            <person name="Clarkson J.P."/>
            <person name="Harrison R.J."/>
        </authorList>
    </citation>
    <scope>NUCLEOTIDE SEQUENCE</scope>
    <source>
        <strain evidence="2">FERA 1164</strain>
    </source>
</reference>
<sequence>MSSHITACSPAQYEPLDPALKEIRVLEVAPASGDDIVECTMSPISLLDDPIPVYETISYSWGAPRAPSTIKLNGHLTSVPASSEAAIRRMRFSDRPRTLWIDAVCIDQSSVTERSEQVAFMSTVYCGGMRNLVYLGEDEGMAERGLEAVRDVITDMRTATNDFTTLAQTINSEMGVPLISKEDFIEDIDFEALEVLFNLEWFRRLWVLQEVVLARSNTCHWGNFKLDLLDIVRAAEWLDYKTSFISQSLYDNIGRRCGLQMFELLDRDNGVHSNSRTLESMLDLAQRFEQTEASDSVYAILGLIDHDKALRSDEAALLEVNYTKSPPDVLRDATRYALCETNTLRALNFINRQVDMLADSQTFPTWTVRADAQNQPQDANWLPTHYRACHACEGLEAPSLLSDVSFDKNVLLLQGIVVDQVVQTTVVCRDDILADHEAYHQWLGSIKNMIIPHFDIAMQENIDLAIASTLVAGKAKSGEEARPDDLNLLAEYIKSLAIREDGIVSDGVSIRSHVNEERIEAMLETVHVYWCRDRRFFVTAAGYMGLGPRCMQPEDTVVILRGGRTPFILRKKADGYWLIGVAHVHGIMYGEAVELDRSRGGLEVVFHVR</sequence>
<dbReference type="AlphaFoldDB" id="A0AB37WGY5"/>
<evidence type="ECO:0000259" key="1">
    <source>
        <dbReference type="Pfam" id="PF06985"/>
    </source>
</evidence>
<dbReference type="Pfam" id="PF06985">
    <property type="entry name" value="HET"/>
    <property type="match status" value="1"/>
</dbReference>
<reference evidence="2" key="2">
    <citation type="journal article" date="2019" name="bioRxiv">
        <title>Genomics, evolutionary history and diagnostics of the Alternaria alternata species group including apple and Asian pear pathotypes.</title>
        <authorList>
            <person name="Armitage A.D."/>
            <person name="Cockerton H.M."/>
            <person name="Sreenivasaprasad S."/>
            <person name="Woodhall J.W."/>
            <person name="Lane C.R."/>
            <person name="Harrison R.J."/>
            <person name="Clarkson J.P."/>
        </authorList>
    </citation>
    <scope>NUCLEOTIDE SEQUENCE</scope>
    <source>
        <strain evidence="2">FERA 1164</strain>
    </source>
</reference>
<dbReference type="EMBL" id="PDXB01000019">
    <property type="protein sequence ID" value="RYN25491.1"/>
    <property type="molecule type" value="Genomic_DNA"/>
</dbReference>
<gene>
    <name evidence="2" type="ORF">AA0115_g7552</name>
</gene>
<feature type="domain" description="Heterokaryon incompatibility" evidence="1">
    <location>
        <begin position="54"/>
        <end position="210"/>
    </location>
</feature>
<proteinExistence type="predicted"/>
<dbReference type="InterPro" id="IPR010730">
    <property type="entry name" value="HET"/>
</dbReference>
<name>A0AB37WGY5_9PLEO</name>
<dbReference type="PANTHER" id="PTHR24148:SF82">
    <property type="entry name" value="HETEROKARYON INCOMPATIBILITY DOMAIN-CONTAINING PROTEIN"/>
    <property type="match status" value="1"/>
</dbReference>
<evidence type="ECO:0000313" key="3">
    <source>
        <dbReference type="Proteomes" id="UP000292340"/>
    </source>
</evidence>
<accession>A0AB37WGY5</accession>